<organism evidence="1 2">
    <name type="scientific">Heterorhabditis bacteriophora</name>
    <name type="common">Entomopathogenic nematode worm</name>
    <dbReference type="NCBI Taxonomy" id="37862"/>
    <lineage>
        <taxon>Eukaryota</taxon>
        <taxon>Metazoa</taxon>
        <taxon>Ecdysozoa</taxon>
        <taxon>Nematoda</taxon>
        <taxon>Chromadorea</taxon>
        <taxon>Rhabditida</taxon>
        <taxon>Rhabditina</taxon>
        <taxon>Rhabditomorpha</taxon>
        <taxon>Strongyloidea</taxon>
        <taxon>Heterorhabditidae</taxon>
        <taxon>Heterorhabditis</taxon>
    </lineage>
</organism>
<evidence type="ECO:0000313" key="2">
    <source>
        <dbReference type="WBParaSite" id="Hba_04280"/>
    </source>
</evidence>
<proteinExistence type="predicted"/>
<sequence length="65" mass="7326">MALNWLPSIVQGRPHLQGSCLHYEIFVSNIELLLDLQVDFSSCGQLCQVRTLKAIPRAIADYLLI</sequence>
<dbReference type="WBParaSite" id="Hba_04280">
    <property type="protein sequence ID" value="Hba_04280"/>
    <property type="gene ID" value="Hba_04280"/>
</dbReference>
<name>A0A1I7WH49_HETBA</name>
<evidence type="ECO:0000313" key="1">
    <source>
        <dbReference type="Proteomes" id="UP000095283"/>
    </source>
</evidence>
<protein>
    <submittedName>
        <fullName evidence="2">Uncharacterized protein</fullName>
    </submittedName>
</protein>
<dbReference type="Proteomes" id="UP000095283">
    <property type="component" value="Unplaced"/>
</dbReference>
<keyword evidence="1" id="KW-1185">Reference proteome</keyword>
<reference evidence="2" key="1">
    <citation type="submission" date="2016-11" db="UniProtKB">
        <authorList>
            <consortium name="WormBaseParasite"/>
        </authorList>
    </citation>
    <scope>IDENTIFICATION</scope>
</reference>
<accession>A0A1I7WH49</accession>
<dbReference type="AlphaFoldDB" id="A0A1I7WH49"/>